<comment type="caution">
    <text evidence="1">The sequence shown here is derived from an EMBL/GenBank/DDBJ whole genome shotgun (WGS) entry which is preliminary data.</text>
</comment>
<dbReference type="EMBL" id="JASNQZ010000010">
    <property type="protein sequence ID" value="KAL0953056.1"/>
    <property type="molecule type" value="Genomic_DNA"/>
</dbReference>
<protein>
    <submittedName>
        <fullName evidence="1">Uncharacterized protein</fullName>
    </submittedName>
</protein>
<evidence type="ECO:0000313" key="1">
    <source>
        <dbReference type="EMBL" id="KAL0953056.1"/>
    </source>
</evidence>
<sequence>MPRSSAAKKSALAEFEAYILDANTAAGLQHITAAEMLASGCQHPLLQNSPGKHSSLKGVAGETQKLLRHLLSTLSEASRSVKYAAHQQKRLFIRALFGGHKPPSINDHIAKHGNNIEEAIRTSLAELGFQLVVRQRDPEDSHKFRNVVIVEQGTSRPNTTKPHRRGVYTVSPEAGFYFVQPDESVVFISMDQQSGSGSRLLPSCLETWLIVTLELVVLRGIALGAPFAEPLYDWLMRVVETACQVRRNCRLNHPGSMVQWGLNLGARHCRILGWAKSYCRKLSDLAMRAHDSDAIGAMSLFWSLAQACLPTEVTHTNQDYLKESSLPSVGTRHIASGCGFAIEVDGVVYDFSTAERAPPEGTATFGYSSPGHSDASATNWTLSWIIKEWGNENGGNAYADLSLKVVVIPAAGTMLAHRPRAFHVTTFAKAKGSGTAGFTIAFTEHVAKAYKEFAATNGQGAVLPFSPEM</sequence>
<organism evidence="1 2">
    <name type="scientific">Hohenbuehelia grisea</name>
    <dbReference type="NCBI Taxonomy" id="104357"/>
    <lineage>
        <taxon>Eukaryota</taxon>
        <taxon>Fungi</taxon>
        <taxon>Dikarya</taxon>
        <taxon>Basidiomycota</taxon>
        <taxon>Agaricomycotina</taxon>
        <taxon>Agaricomycetes</taxon>
        <taxon>Agaricomycetidae</taxon>
        <taxon>Agaricales</taxon>
        <taxon>Pleurotineae</taxon>
        <taxon>Pleurotaceae</taxon>
        <taxon>Hohenbuehelia</taxon>
    </lineage>
</organism>
<name>A0ABR3JBJ2_9AGAR</name>
<accession>A0ABR3JBJ2</accession>
<proteinExistence type="predicted"/>
<keyword evidence="2" id="KW-1185">Reference proteome</keyword>
<evidence type="ECO:0000313" key="2">
    <source>
        <dbReference type="Proteomes" id="UP001556367"/>
    </source>
</evidence>
<gene>
    <name evidence="1" type="ORF">HGRIS_007257</name>
</gene>
<reference evidence="2" key="1">
    <citation type="submission" date="2024-06" db="EMBL/GenBank/DDBJ databases">
        <title>Multi-omics analyses provide insights into the biosynthesis of the anticancer antibiotic pleurotin in Hohenbuehelia grisea.</title>
        <authorList>
            <person name="Weaver J.A."/>
            <person name="Alberti F."/>
        </authorList>
    </citation>
    <scope>NUCLEOTIDE SEQUENCE [LARGE SCALE GENOMIC DNA]</scope>
    <source>
        <strain evidence="2">T-177</strain>
    </source>
</reference>
<dbReference type="Proteomes" id="UP001556367">
    <property type="component" value="Unassembled WGS sequence"/>
</dbReference>